<dbReference type="AlphaFoldDB" id="Q4JXM1"/>
<reference evidence="5 6" key="1">
    <citation type="journal article" date="2005" name="J. Bacteriol.">
        <title>Complete genome sequence and analysis of the multiresistant nosocomial pathogen Corynebacterium jeikeium K411, a lipid-requiring bacterium of the human skin flora.</title>
        <authorList>
            <person name="Tauch A."/>
            <person name="Kaiser O."/>
            <person name="Hain T."/>
            <person name="Goesmann A."/>
            <person name="Weisshaar B."/>
            <person name="Albersmeier A."/>
            <person name="Bekel T."/>
            <person name="Bischoff N."/>
            <person name="Brune I."/>
            <person name="Chakraborty T."/>
            <person name="Kalinowski J."/>
            <person name="Meyer F."/>
            <person name="Rupp O."/>
            <person name="Schneiker S."/>
            <person name="Viehoever P."/>
            <person name="Puehler A."/>
        </authorList>
    </citation>
    <scope>NUCLEOTIDE SEQUENCE [LARGE SCALE GENOMIC DNA]</scope>
    <source>
        <strain evidence="5 6">K411</strain>
    </source>
</reference>
<dbReference type="InterPro" id="IPR046706">
    <property type="entry name" value="DUF6779"/>
</dbReference>
<feature type="compositionally biased region" description="Low complexity" evidence="2">
    <location>
        <begin position="222"/>
        <end position="240"/>
    </location>
</feature>
<feature type="region of interest" description="Disordered" evidence="2">
    <location>
        <begin position="1"/>
        <end position="44"/>
    </location>
</feature>
<feature type="transmembrane region" description="Helical" evidence="3">
    <location>
        <begin position="68"/>
        <end position="86"/>
    </location>
</feature>
<dbReference type="EMBL" id="CR931997">
    <property type="protein sequence ID" value="CAI36436.1"/>
    <property type="molecule type" value="Genomic_DNA"/>
</dbReference>
<gene>
    <name evidence="5" type="ordered locus">jk0284</name>
</gene>
<dbReference type="Proteomes" id="UP000000545">
    <property type="component" value="Chromosome"/>
</dbReference>
<feature type="transmembrane region" description="Helical" evidence="3">
    <location>
        <begin position="92"/>
        <end position="112"/>
    </location>
</feature>
<accession>Q4JXM1</accession>
<keyword evidence="3" id="KW-0472">Membrane</keyword>
<name>Q4JXM1_CORJK</name>
<protein>
    <recommendedName>
        <fullName evidence="4">DUF6779 domain-containing protein</fullName>
    </recommendedName>
</protein>
<evidence type="ECO:0000256" key="2">
    <source>
        <dbReference type="SAM" id="MobiDB-lite"/>
    </source>
</evidence>
<feature type="region of interest" description="Disordered" evidence="2">
    <location>
        <begin position="287"/>
        <end position="382"/>
    </location>
</feature>
<dbReference type="PATRIC" id="fig|306537.10.peg.294"/>
<dbReference type="Pfam" id="PF20570">
    <property type="entry name" value="DUF6779"/>
    <property type="match status" value="1"/>
</dbReference>
<keyword evidence="1" id="KW-0175">Coiled coil</keyword>
<dbReference type="OrthoDB" id="4427600at2"/>
<feature type="region of interest" description="Disordered" evidence="2">
    <location>
        <begin position="208"/>
        <end position="248"/>
    </location>
</feature>
<keyword evidence="3" id="KW-0812">Transmembrane</keyword>
<dbReference type="KEGG" id="cjk:jk0284"/>
<keyword evidence="6" id="KW-1185">Reference proteome</keyword>
<feature type="compositionally biased region" description="Low complexity" evidence="2">
    <location>
        <begin position="321"/>
        <end position="344"/>
    </location>
</feature>
<sequence>MSFQQSPKPQQSHQPQSQPFDGHQSPESLGYDDDSARQGSDFQGSDFQGSDFQGSSVASNEPSGLSRFLMYGLVVLALLASVLMLFMDSDGWLKVALIAALWAAFFGVVLVLRYSGALKLAREQAENQESYFQSQLEHERAQLEKREAATQAKYAAEAKKSQDQRDKHLAELRAELAHMRKQLSELTGEDFDEGEQRAVRATAERVRELGHSVGGQAPQATGRPAPQSAGQQQPGQQAQQHKAQHRNKPKFNTGTFAAVNWTGQDSEETSQLPLVVDTTAMDEAKRAKAAGAKVAQPKPAQKRRAQMPSAEAVRPGRVRTGAAPEAGAQDADAKQAGQSKQAGQAEEHAGATGTTHGRRRADEVENGLTVAELMQRFKNREK</sequence>
<evidence type="ECO:0000313" key="6">
    <source>
        <dbReference type="Proteomes" id="UP000000545"/>
    </source>
</evidence>
<organism evidence="5 6">
    <name type="scientific">Corynebacterium jeikeium (strain K411)</name>
    <dbReference type="NCBI Taxonomy" id="306537"/>
    <lineage>
        <taxon>Bacteria</taxon>
        <taxon>Bacillati</taxon>
        <taxon>Actinomycetota</taxon>
        <taxon>Actinomycetes</taxon>
        <taxon>Mycobacteriales</taxon>
        <taxon>Corynebacteriaceae</taxon>
        <taxon>Corynebacterium</taxon>
    </lineage>
</organism>
<evidence type="ECO:0000256" key="1">
    <source>
        <dbReference type="SAM" id="Coils"/>
    </source>
</evidence>
<feature type="coiled-coil region" evidence="1">
    <location>
        <begin position="133"/>
        <end position="189"/>
    </location>
</feature>
<proteinExistence type="predicted"/>
<feature type="compositionally biased region" description="Low complexity" evidence="2">
    <location>
        <begin position="289"/>
        <end position="299"/>
    </location>
</feature>
<feature type="compositionally biased region" description="Low complexity" evidence="2">
    <location>
        <begin position="1"/>
        <end position="19"/>
    </location>
</feature>
<evidence type="ECO:0000259" key="4">
    <source>
        <dbReference type="Pfam" id="PF20570"/>
    </source>
</evidence>
<evidence type="ECO:0000313" key="5">
    <source>
        <dbReference type="EMBL" id="CAI36436.1"/>
    </source>
</evidence>
<keyword evidence="3" id="KW-1133">Transmembrane helix</keyword>
<dbReference type="eggNOG" id="ENOG5033Y1Q">
    <property type="taxonomic scope" value="Bacteria"/>
</dbReference>
<dbReference type="HOGENOM" id="CLU_055775_0_0_11"/>
<feature type="domain" description="DUF6779" evidence="4">
    <location>
        <begin position="93"/>
        <end position="205"/>
    </location>
</feature>
<evidence type="ECO:0000256" key="3">
    <source>
        <dbReference type="SAM" id="Phobius"/>
    </source>
</evidence>
<dbReference type="STRING" id="306537.jk0284"/>
<dbReference type="RefSeq" id="WP_011272996.1">
    <property type="nucleotide sequence ID" value="NC_007164.1"/>
</dbReference>